<evidence type="ECO:0000313" key="1">
    <source>
        <dbReference type="EMBL" id="KAH7834376.1"/>
    </source>
</evidence>
<proteinExistence type="predicted"/>
<accession>A0ACB7X0U3</accession>
<gene>
    <name evidence="1" type="ORF">Vadar_015350</name>
</gene>
<reference evidence="1 2" key="1">
    <citation type="journal article" date="2021" name="Hortic Res">
        <title>High-quality reference genome and annotation aids understanding of berry development for evergreen blueberry (Vaccinium darrowii).</title>
        <authorList>
            <person name="Yu J."/>
            <person name="Hulse-Kemp A.M."/>
            <person name="Babiker E."/>
            <person name="Staton M."/>
        </authorList>
    </citation>
    <scope>NUCLEOTIDE SEQUENCE [LARGE SCALE GENOMIC DNA]</scope>
    <source>
        <strain evidence="2">cv. NJ 8807/NJ 8810</strain>
        <tissue evidence="1">Young leaf</tissue>
    </source>
</reference>
<keyword evidence="2" id="KW-1185">Reference proteome</keyword>
<name>A0ACB7X0U3_9ERIC</name>
<sequence>MAFTSLFNSLFKLATVGYCRKPLPEDDQDVVCGQISPILTSVLDGYNVCIFSYGQAGTGKNNLEGFGHLQLVGDKASKRGHRGEEDLGLVEARVDDTDAVWKLIRGEAKAIILGSVSKDNEDCPCVAKFEVESEDNICLDDFIKLDICAIGVDLLVAPS</sequence>
<evidence type="ECO:0000313" key="2">
    <source>
        <dbReference type="Proteomes" id="UP000828048"/>
    </source>
</evidence>
<dbReference type="EMBL" id="CM037152">
    <property type="protein sequence ID" value="KAH7834376.1"/>
    <property type="molecule type" value="Genomic_DNA"/>
</dbReference>
<protein>
    <submittedName>
        <fullName evidence="1">Uncharacterized protein</fullName>
    </submittedName>
</protein>
<comment type="caution">
    <text evidence="1">The sequence shown here is derived from an EMBL/GenBank/DDBJ whole genome shotgun (WGS) entry which is preliminary data.</text>
</comment>
<dbReference type="Proteomes" id="UP000828048">
    <property type="component" value="Chromosome 2"/>
</dbReference>
<organism evidence="1 2">
    <name type="scientific">Vaccinium darrowii</name>
    <dbReference type="NCBI Taxonomy" id="229202"/>
    <lineage>
        <taxon>Eukaryota</taxon>
        <taxon>Viridiplantae</taxon>
        <taxon>Streptophyta</taxon>
        <taxon>Embryophyta</taxon>
        <taxon>Tracheophyta</taxon>
        <taxon>Spermatophyta</taxon>
        <taxon>Magnoliopsida</taxon>
        <taxon>eudicotyledons</taxon>
        <taxon>Gunneridae</taxon>
        <taxon>Pentapetalae</taxon>
        <taxon>asterids</taxon>
        <taxon>Ericales</taxon>
        <taxon>Ericaceae</taxon>
        <taxon>Vaccinioideae</taxon>
        <taxon>Vaccinieae</taxon>
        <taxon>Vaccinium</taxon>
    </lineage>
</organism>